<evidence type="ECO:0000256" key="14">
    <source>
        <dbReference type="RuleBase" id="RU003465"/>
    </source>
</evidence>
<gene>
    <name evidence="17" type="ORF">ECRASSUSDP1_LOCUS19296</name>
</gene>
<feature type="region of interest" description="Disordered" evidence="15">
    <location>
        <begin position="1"/>
        <end position="145"/>
    </location>
</feature>
<evidence type="ECO:0000256" key="6">
    <source>
        <dbReference type="ARBA" id="ARBA00022723"/>
    </source>
</evidence>
<evidence type="ECO:0000256" key="15">
    <source>
        <dbReference type="SAM" id="MobiDB-lite"/>
    </source>
</evidence>
<comment type="cofactor">
    <cofactor evidence="1">
        <name>Mn(2+)</name>
        <dbReference type="ChEBI" id="CHEBI:29035"/>
    </cofactor>
</comment>
<dbReference type="SUPFAM" id="SSF81606">
    <property type="entry name" value="PP2C-like"/>
    <property type="match status" value="1"/>
</dbReference>
<feature type="region of interest" description="Disordered" evidence="15">
    <location>
        <begin position="565"/>
        <end position="630"/>
    </location>
</feature>
<dbReference type="SMART" id="SM00332">
    <property type="entry name" value="PP2Cc"/>
    <property type="match status" value="1"/>
</dbReference>
<dbReference type="PANTHER" id="PTHR13832">
    <property type="entry name" value="PROTEIN PHOSPHATASE 2C"/>
    <property type="match status" value="1"/>
</dbReference>
<evidence type="ECO:0000256" key="7">
    <source>
        <dbReference type="ARBA" id="ARBA00022801"/>
    </source>
</evidence>
<organism evidence="17 18">
    <name type="scientific">Euplotes crassus</name>
    <dbReference type="NCBI Taxonomy" id="5936"/>
    <lineage>
        <taxon>Eukaryota</taxon>
        <taxon>Sar</taxon>
        <taxon>Alveolata</taxon>
        <taxon>Ciliophora</taxon>
        <taxon>Intramacronucleata</taxon>
        <taxon>Spirotrichea</taxon>
        <taxon>Hypotrichia</taxon>
        <taxon>Euplotida</taxon>
        <taxon>Euplotidae</taxon>
        <taxon>Moneuplotes</taxon>
    </lineage>
</organism>
<keyword evidence="18" id="KW-1185">Reference proteome</keyword>
<feature type="compositionally biased region" description="Low complexity" evidence="15">
    <location>
        <begin position="854"/>
        <end position="865"/>
    </location>
</feature>
<comment type="caution">
    <text evidence="17">The sequence shown here is derived from an EMBL/GenBank/DDBJ whole genome shotgun (WGS) entry which is preliminary data.</text>
</comment>
<evidence type="ECO:0000256" key="5">
    <source>
        <dbReference type="ARBA" id="ARBA00013081"/>
    </source>
</evidence>
<keyword evidence="9 14" id="KW-0904">Protein phosphatase</keyword>
<proteinExistence type="inferred from homology"/>
<accession>A0AAD1XT79</accession>
<feature type="region of interest" description="Disordered" evidence="15">
    <location>
        <begin position="807"/>
        <end position="837"/>
    </location>
</feature>
<dbReference type="InterPro" id="IPR001932">
    <property type="entry name" value="PPM-type_phosphatase-like_dom"/>
</dbReference>
<feature type="compositionally biased region" description="Basic and acidic residues" evidence="15">
    <location>
        <begin position="37"/>
        <end position="47"/>
    </location>
</feature>
<dbReference type="PANTHER" id="PTHR13832:SF803">
    <property type="entry name" value="PROTEIN PHOSPHATASE 1G"/>
    <property type="match status" value="1"/>
</dbReference>
<comment type="catalytic activity">
    <reaction evidence="12">
        <text>O-phospho-L-seryl-[protein] + H2O = L-seryl-[protein] + phosphate</text>
        <dbReference type="Rhea" id="RHEA:20629"/>
        <dbReference type="Rhea" id="RHEA-COMP:9863"/>
        <dbReference type="Rhea" id="RHEA-COMP:11604"/>
        <dbReference type="ChEBI" id="CHEBI:15377"/>
        <dbReference type="ChEBI" id="CHEBI:29999"/>
        <dbReference type="ChEBI" id="CHEBI:43474"/>
        <dbReference type="ChEBI" id="CHEBI:83421"/>
        <dbReference type="EC" id="3.1.3.16"/>
    </reaction>
</comment>
<keyword evidence="7 14" id="KW-0378">Hydrolase</keyword>
<evidence type="ECO:0000256" key="3">
    <source>
        <dbReference type="ARBA" id="ARBA00004170"/>
    </source>
</evidence>
<feature type="compositionally biased region" description="Basic residues" evidence="15">
    <location>
        <begin position="48"/>
        <end position="60"/>
    </location>
</feature>
<evidence type="ECO:0000256" key="1">
    <source>
        <dbReference type="ARBA" id="ARBA00001936"/>
    </source>
</evidence>
<feature type="compositionally biased region" description="Polar residues" evidence="15">
    <location>
        <begin position="1011"/>
        <end position="1028"/>
    </location>
</feature>
<keyword evidence="8" id="KW-0460">Magnesium</keyword>
<evidence type="ECO:0000256" key="12">
    <source>
        <dbReference type="ARBA" id="ARBA00047761"/>
    </source>
</evidence>
<feature type="compositionally biased region" description="Low complexity" evidence="15">
    <location>
        <begin position="127"/>
        <end position="138"/>
    </location>
</feature>
<dbReference type="Gene3D" id="3.60.40.10">
    <property type="entry name" value="PPM-type phosphatase domain"/>
    <property type="match status" value="1"/>
</dbReference>
<dbReference type="EC" id="3.1.3.16" evidence="5"/>
<feature type="compositionally biased region" description="Polar residues" evidence="15">
    <location>
        <begin position="94"/>
        <end position="114"/>
    </location>
</feature>
<feature type="compositionally biased region" description="Basic residues" evidence="15">
    <location>
        <begin position="956"/>
        <end position="966"/>
    </location>
</feature>
<comment type="catalytic activity">
    <reaction evidence="13">
        <text>O-phospho-L-threonyl-[protein] + H2O = L-threonyl-[protein] + phosphate</text>
        <dbReference type="Rhea" id="RHEA:47004"/>
        <dbReference type="Rhea" id="RHEA-COMP:11060"/>
        <dbReference type="Rhea" id="RHEA-COMP:11605"/>
        <dbReference type="ChEBI" id="CHEBI:15377"/>
        <dbReference type="ChEBI" id="CHEBI:30013"/>
        <dbReference type="ChEBI" id="CHEBI:43474"/>
        <dbReference type="ChEBI" id="CHEBI:61977"/>
        <dbReference type="EC" id="3.1.3.16"/>
    </reaction>
</comment>
<evidence type="ECO:0000256" key="10">
    <source>
        <dbReference type="ARBA" id="ARBA00023136"/>
    </source>
</evidence>
<dbReference type="CDD" id="cd00143">
    <property type="entry name" value="PP2Cc"/>
    <property type="match status" value="1"/>
</dbReference>
<keyword evidence="6" id="KW-0479">Metal-binding</keyword>
<dbReference type="EMBL" id="CAMPGE010019582">
    <property type="protein sequence ID" value="CAI2377905.1"/>
    <property type="molecule type" value="Genomic_DNA"/>
</dbReference>
<comment type="subcellular location">
    <subcellularLocation>
        <location evidence="3">Membrane</location>
        <topology evidence="3">Peripheral membrane protein</topology>
    </subcellularLocation>
</comment>
<evidence type="ECO:0000256" key="13">
    <source>
        <dbReference type="ARBA" id="ARBA00048336"/>
    </source>
</evidence>
<feature type="compositionally biased region" description="Polar residues" evidence="15">
    <location>
        <begin position="607"/>
        <end position="619"/>
    </location>
</feature>
<feature type="compositionally biased region" description="Polar residues" evidence="15">
    <location>
        <begin position="576"/>
        <end position="597"/>
    </location>
</feature>
<evidence type="ECO:0000313" key="18">
    <source>
        <dbReference type="Proteomes" id="UP001295684"/>
    </source>
</evidence>
<dbReference type="Pfam" id="PF00481">
    <property type="entry name" value="PP2C"/>
    <property type="match status" value="1"/>
</dbReference>
<name>A0AAD1XT79_EUPCR</name>
<dbReference type="GO" id="GO:0004722">
    <property type="term" value="F:protein serine/threonine phosphatase activity"/>
    <property type="evidence" value="ECO:0007669"/>
    <property type="project" value="UniProtKB-EC"/>
</dbReference>
<feature type="compositionally biased region" description="Polar residues" evidence="15">
    <location>
        <begin position="692"/>
        <end position="701"/>
    </location>
</feature>
<comment type="similarity">
    <text evidence="4 14">Belongs to the PP2C family.</text>
</comment>
<keyword evidence="11" id="KW-0464">Manganese</keyword>
<dbReference type="PROSITE" id="PS51746">
    <property type="entry name" value="PPM_2"/>
    <property type="match status" value="1"/>
</dbReference>
<dbReference type="InterPro" id="IPR000222">
    <property type="entry name" value="PP2C_BS"/>
</dbReference>
<evidence type="ECO:0000256" key="2">
    <source>
        <dbReference type="ARBA" id="ARBA00001946"/>
    </source>
</evidence>
<feature type="compositionally biased region" description="Low complexity" evidence="15">
    <location>
        <begin position="82"/>
        <end position="93"/>
    </location>
</feature>
<evidence type="ECO:0000313" key="17">
    <source>
        <dbReference type="EMBL" id="CAI2377905.1"/>
    </source>
</evidence>
<feature type="region of interest" description="Disordered" evidence="15">
    <location>
        <begin position="1011"/>
        <end position="1035"/>
    </location>
</feature>
<feature type="region of interest" description="Disordered" evidence="15">
    <location>
        <begin position="686"/>
        <end position="711"/>
    </location>
</feature>
<evidence type="ECO:0000259" key="16">
    <source>
        <dbReference type="PROSITE" id="PS51746"/>
    </source>
</evidence>
<feature type="region of interest" description="Disordered" evidence="15">
    <location>
        <begin position="854"/>
        <end position="880"/>
    </location>
</feature>
<dbReference type="GO" id="GO:0016020">
    <property type="term" value="C:membrane"/>
    <property type="evidence" value="ECO:0007669"/>
    <property type="project" value="UniProtKB-SubCell"/>
</dbReference>
<feature type="compositionally biased region" description="Polar residues" evidence="15">
    <location>
        <begin position="8"/>
        <end position="21"/>
    </location>
</feature>
<evidence type="ECO:0000256" key="9">
    <source>
        <dbReference type="ARBA" id="ARBA00022912"/>
    </source>
</evidence>
<evidence type="ECO:0000256" key="8">
    <source>
        <dbReference type="ARBA" id="ARBA00022842"/>
    </source>
</evidence>
<dbReference type="Proteomes" id="UP001295684">
    <property type="component" value="Unassembled WGS sequence"/>
</dbReference>
<keyword evidence="10" id="KW-0472">Membrane</keyword>
<reference evidence="17" key="1">
    <citation type="submission" date="2023-07" db="EMBL/GenBank/DDBJ databases">
        <authorList>
            <consortium name="AG Swart"/>
            <person name="Singh M."/>
            <person name="Singh A."/>
            <person name="Seah K."/>
            <person name="Emmerich C."/>
        </authorList>
    </citation>
    <scope>NUCLEOTIDE SEQUENCE</scope>
    <source>
        <strain evidence="17">DP1</strain>
    </source>
</reference>
<dbReference type="InterPro" id="IPR015655">
    <property type="entry name" value="PP2C"/>
</dbReference>
<dbReference type="AlphaFoldDB" id="A0AAD1XT79"/>
<comment type="cofactor">
    <cofactor evidence="2">
        <name>Mg(2+)</name>
        <dbReference type="ChEBI" id="CHEBI:18420"/>
    </cofactor>
</comment>
<dbReference type="InterPro" id="IPR036457">
    <property type="entry name" value="PPM-type-like_dom_sf"/>
</dbReference>
<dbReference type="PROSITE" id="PS01032">
    <property type="entry name" value="PPM_1"/>
    <property type="match status" value="1"/>
</dbReference>
<feature type="region of interest" description="Disordered" evidence="15">
    <location>
        <begin position="724"/>
        <end position="770"/>
    </location>
</feature>
<evidence type="ECO:0000256" key="11">
    <source>
        <dbReference type="ARBA" id="ARBA00023211"/>
    </source>
</evidence>
<feature type="domain" description="PPM-type phosphatase" evidence="16">
    <location>
        <begin position="226"/>
        <end position="528"/>
    </location>
</feature>
<sequence length="1035" mass="116882">MLRRELTQKYQTNPSIIQSGESKIRSHRSSANSSARVLKEDTTDKSRSKNKLRKPRKSSRKVGYQKLNSERRKHRPDPSLASNSKTKSTNDSSGQHQHTFMTMSSQPTNMSTSVEGKVKARNTITENSYSKSYDNSSKSKAKKGNFTSADLKSQYLSNGNKKKIEENKRSLCSEKGDKKFKNNMSHAAIIEQILQGMKPKMNPLDLRLPNEESTKFSSKKNGIIAGYAANTNQGIIRTYNEDRVSIILNIVKPKGKENISKWPKCSFFAIYDGHGGNVCADFLKDNLHQFIVRQDCFPKDVKTAIKLGCRDAEQLFFDLSEAQAKKTGELDKSGSCAIAVLIVENTAYVANVGDSRCILSRNSGKEIVSLSEDHRPDRKIEHDRITQNGGHIYQTQSSQKVRDQHGNIKTETIVGPLRVFPGRLSVSRTFGDIEAKLEKYGGNPKVVIAEPEIETFTIDDTCDYFQLGCDGIFDKLTSEQSCKCIWETYNQCRMPTVHSQIGKGVELTLKKSAYLRSLDNITVVVVAFEGFSKLFNPPIISEVESEKYPINNSQLKSIDRIRKRMAQEDPNRVSKIPNQVESSVSNLWHNKTQFQDDASTEGRKMSSKQSETSMRQRNTSNDERNSQGGVKLYQVKKMNHSLKDAKAEKLNKTPNLMRNSKLEGLSHLDNFSYNEGLSKSAKHKPGIIKMKNQGSRNSTIHSTHKMGLTDKHHESLTDKFMRKSEEFNNKRAQINSKSLSKSKNQKLDFGSLSINSRRKNKNKDSKDSLLSLSNRTKESINANLTSNPIRSLIDHSSVGKKRIMSGSKIIKSSTHDPKEDSSTSIESQFQKLNDSHKRIKARKYTKLNKIPKIMNSSKKPPIKSKVSMQRRKLGKSEQYSRIDSEYSRIENSKRAPNNSLIFGAERSINTSGKRYRKLGDSEERRKLAPKTETISHSMTRMMRASPKIHLKHHIHNTMSKSSHRKDQRPPGGRPTKLVMHQAVLEPSLPSDTSRNQKIDSILQKHVLKPVRTTSASRPGGSYNKSSVIGRSLHEI</sequence>
<dbReference type="GO" id="GO:0046872">
    <property type="term" value="F:metal ion binding"/>
    <property type="evidence" value="ECO:0007669"/>
    <property type="project" value="UniProtKB-KW"/>
</dbReference>
<protein>
    <recommendedName>
        <fullName evidence="5">protein-serine/threonine phosphatase</fullName>
        <ecNumber evidence="5">3.1.3.16</ecNumber>
    </recommendedName>
</protein>
<evidence type="ECO:0000256" key="4">
    <source>
        <dbReference type="ARBA" id="ARBA00006702"/>
    </source>
</evidence>
<feature type="compositionally biased region" description="Polar residues" evidence="15">
    <location>
        <begin position="822"/>
        <end position="832"/>
    </location>
</feature>
<feature type="region of interest" description="Disordered" evidence="15">
    <location>
        <begin position="956"/>
        <end position="975"/>
    </location>
</feature>